<organism evidence="1">
    <name type="scientific">Salmonella enterica subsp. enterica serovar Chester</name>
    <dbReference type="NCBI Taxonomy" id="149386"/>
    <lineage>
        <taxon>Bacteria</taxon>
        <taxon>Pseudomonadati</taxon>
        <taxon>Pseudomonadota</taxon>
        <taxon>Gammaproteobacteria</taxon>
        <taxon>Enterobacterales</taxon>
        <taxon>Enterobacteriaceae</taxon>
        <taxon>Salmonella</taxon>
    </lineage>
</organism>
<proteinExistence type="predicted"/>
<name>A0A5W7EMW5_SALET</name>
<reference evidence="1" key="1">
    <citation type="submission" date="2018-07" db="EMBL/GenBank/DDBJ databases">
        <authorList>
            <person name="Ashton P.M."/>
            <person name="Dallman T."/>
            <person name="Nair S."/>
            <person name="De Pinna E."/>
            <person name="Peters T."/>
            <person name="Grant K."/>
        </authorList>
    </citation>
    <scope>NUCLEOTIDE SEQUENCE</scope>
    <source>
        <strain evidence="1">563015</strain>
    </source>
</reference>
<protein>
    <submittedName>
        <fullName evidence="1">Uncharacterized protein</fullName>
    </submittedName>
</protein>
<dbReference type="AlphaFoldDB" id="A0A5W7EMW5"/>
<dbReference type="EMBL" id="AAHMCG010000029">
    <property type="protein sequence ID" value="EBX7357587.1"/>
    <property type="molecule type" value="Genomic_DNA"/>
</dbReference>
<gene>
    <name evidence="1" type="ORF">DS528_22000</name>
</gene>
<sequence>MDDNSTSVTSKENVQDISLKNWLKNKKTIVLLIFTALTNVGNVLSTFDAISEKVSSLYTWLGESSKFEGEWSNNQEGYIDGPPVFLDKNESTDVISFDLRIKDGEVRGELRTDARLKICETIDKKLKSFCTLIASHPFMIEGKKSPFSNQFDAYITEWREGEKRLIAILNMKIEDDGEMVVTNTMRTLESRTFPTKFYMIKIIDAD</sequence>
<comment type="caution">
    <text evidence="1">The sequence shown here is derived from an EMBL/GenBank/DDBJ whole genome shotgun (WGS) entry which is preliminary data.</text>
</comment>
<evidence type="ECO:0000313" key="1">
    <source>
        <dbReference type="EMBL" id="EBX7357587.1"/>
    </source>
</evidence>
<accession>A0A5W7EMW5</accession>